<gene>
    <name evidence="3" type="ORF">SAMN05216270_108239</name>
</gene>
<dbReference type="SUPFAM" id="SSF52540">
    <property type="entry name" value="P-loop containing nucleoside triphosphate hydrolases"/>
    <property type="match status" value="2"/>
</dbReference>
<evidence type="ECO:0000256" key="1">
    <source>
        <dbReference type="SAM" id="MobiDB-lite"/>
    </source>
</evidence>
<protein>
    <submittedName>
        <fullName evidence="3">Conjugative relaxase domain-containing protein, TrwC/TraI family</fullName>
    </submittedName>
</protein>
<reference evidence="4" key="1">
    <citation type="submission" date="2016-10" db="EMBL/GenBank/DDBJ databases">
        <authorList>
            <person name="Varghese N."/>
            <person name="Submissions S."/>
        </authorList>
    </citation>
    <scope>NUCLEOTIDE SEQUENCE [LARGE SCALE GENOMIC DNA]</scope>
    <source>
        <strain evidence="4">CGMCC 4.3516</strain>
    </source>
</reference>
<dbReference type="Gene3D" id="3.40.50.300">
    <property type="entry name" value="P-loop containing nucleotide triphosphate hydrolases"/>
    <property type="match status" value="2"/>
</dbReference>
<proteinExistence type="predicted"/>
<dbReference type="InterPro" id="IPR027417">
    <property type="entry name" value="P-loop_NTPase"/>
</dbReference>
<dbReference type="Proteomes" id="UP000198949">
    <property type="component" value="Unassembled WGS sequence"/>
</dbReference>
<dbReference type="RefSeq" id="WP_091036820.1">
    <property type="nucleotide sequence ID" value="NZ_FNAD01000008.1"/>
</dbReference>
<name>A0A1G6YDG4_9ACTN</name>
<feature type="domain" description="TrwC relaxase" evidence="2">
    <location>
        <begin position="9"/>
        <end position="391"/>
    </location>
</feature>
<feature type="region of interest" description="Disordered" evidence="1">
    <location>
        <begin position="347"/>
        <end position="377"/>
    </location>
</feature>
<evidence type="ECO:0000313" key="3">
    <source>
        <dbReference type="EMBL" id="SDD87626.1"/>
    </source>
</evidence>
<evidence type="ECO:0000313" key="4">
    <source>
        <dbReference type="Proteomes" id="UP000198949"/>
    </source>
</evidence>
<evidence type="ECO:0000259" key="2">
    <source>
        <dbReference type="Pfam" id="PF08751"/>
    </source>
</evidence>
<sequence length="1545" mass="166011">MTVHKLTVGDGYTYLTRQVAGGDVQRQAGQSAADYYTQGGNPPGRWAGSGVAALGLEAGQQVHEAQMRNLFGEGLHPDAEARQDAYLDANLAPHLSKTERSRVHAAAERAGKLGQKFPAYKTLDPFGERVAKRLGDIESETGREPTGAEVAKVKREESHRQRAGVAGYDLVFTPVKSVSVLWSLHPDEQVRTEVKAAHDAAVTAVVALLEEHAAFTRAGVGGVAQIETIGLVATAFDHYDSRSGDPDLHTHLAVANKVQGTDGKWRSLDGSALYAIGVAASETYNSTIEAELTTRLGVTFTERPGPARNGRPVREIDGIDSAVLKHFSARRSIIETRYAELRADFRTRHGRDPDPNTARELAQQAALETREGKDRPRPLAVARQEWTAQAVARFGPGAIDQVAATVPIASRPDAVAALTPEEVAQVAARVLQEVSAERATWTRWNVHAETMRRLRTDFTFTNPDAQRAAADSIVSHALGEGRSINLAVAAPVEAPAMLRRSDGVSVFVRHESARYTSQSVLDAEARLVKAAQTPTVYSTSADSVAERIAAFESRTGRVLDEGQRELVTAFAADDRLLAVGIGPAGSGKTTAMRAYREVLAAEGRRLVGLAPSAQAAKVLEADLGVTCSTVDKLLWSVCPGNLLSGPELAASLRHLASDPASLVPGHDLKPGDVLLVDEASMAGTFNLDRLTALADVAGVQVRLLGDDCQLGAVASGGALRLIAAEAGATELRDLHRFQDPAFAQASLKLREGDAAGLDYFQERGRLKGGSRDAMLEAVYTGWKRDTLAGKTSLMMAHSNTIVIELSDRARADRIAAGEVKADGVALHNGSTAGRGDWVVTRQNEHRLKYNGGKDFIRNGQAWTVTKAYADGSLKVKSRDSRGTTILPAEYVAEHVELAYAATVHRCQGMTVDTAHPLLTTDLTRDALYVAATRAAETTTLYAVTHTEVPADPDHRLDRPKWDPDATAAREIAEQILAKEPDSRAATNEREHQRELAASLATLVPMYRTATERGAEHHYESLIDRVGGAHLHDTDLADIKANGLGALAGTLAKAEAAGWNPEQILTLAITRGGVDDADSVTAVLVSRINTHMDDHTPPPTGAMPTEADLHRYRDLLRPYYPDANLDPDTALTPAPVNAPINASHPAATERPADRYKTELTNILGAQPVEAVAAERAWPAVVGALRRAEAVGQYSADALLRATAQRDFDGLDSIAPNLAWRIERQTRLLELDPTHTGQAWPALAWTTKAWEAAGGNAAELIDGLAHDRALADLALEAGHQLTWHQRTQAIETAPHPLSWAGIPRSLHDSDAVPVELRDFLDRTADAITTRVDHLADQAVTDRPAWTEAFGDAPHDDEAAFERWRAAIALAAAHRDTHQVQLDDPAHPFGPYLETGRAGHHAWWAAASAALAIDNPDAPAVPTGLADTVDQQLAHAIARDLYQALPETERETVHQALADRLGSAWHLIAEHPEATVVHPAVSNDLRLALYECGMLSPSAATELQLTARHLRESTDAEEAAPAQLDAFAVRTFQESHGIAPGKGTVRPL</sequence>
<feature type="compositionally biased region" description="Basic and acidic residues" evidence="1">
    <location>
        <begin position="368"/>
        <end position="377"/>
    </location>
</feature>
<dbReference type="Pfam" id="PF13604">
    <property type="entry name" value="AAA_30"/>
    <property type="match status" value="1"/>
</dbReference>
<dbReference type="InterPro" id="IPR014862">
    <property type="entry name" value="TrwC"/>
</dbReference>
<dbReference type="STRING" id="58114.SAMN05216270_108239"/>
<keyword evidence="4" id="KW-1185">Reference proteome</keyword>
<dbReference type="EMBL" id="FNAD01000008">
    <property type="protein sequence ID" value="SDD87626.1"/>
    <property type="molecule type" value="Genomic_DNA"/>
</dbReference>
<dbReference type="OrthoDB" id="4524286at2"/>
<organism evidence="3 4">
    <name type="scientific">Glycomyces harbinensis</name>
    <dbReference type="NCBI Taxonomy" id="58114"/>
    <lineage>
        <taxon>Bacteria</taxon>
        <taxon>Bacillati</taxon>
        <taxon>Actinomycetota</taxon>
        <taxon>Actinomycetes</taxon>
        <taxon>Glycomycetales</taxon>
        <taxon>Glycomycetaceae</taxon>
        <taxon>Glycomyces</taxon>
    </lineage>
</organism>
<dbReference type="NCBIfam" id="NF041492">
    <property type="entry name" value="MobF"/>
    <property type="match status" value="1"/>
</dbReference>
<accession>A0A1G6YDG4</accession>
<dbReference type="SUPFAM" id="SSF55464">
    <property type="entry name" value="Origin of replication-binding domain, RBD-like"/>
    <property type="match status" value="1"/>
</dbReference>
<dbReference type="Pfam" id="PF08751">
    <property type="entry name" value="TrwC"/>
    <property type="match status" value="1"/>
</dbReference>